<dbReference type="Proteomes" id="UP000241229">
    <property type="component" value="Unassembled WGS sequence"/>
</dbReference>
<reference evidence="2 3" key="1">
    <citation type="submission" date="2018-03" db="EMBL/GenBank/DDBJ databases">
        <title>The draft genome of Mesorhizobium sp. 6GN-30.</title>
        <authorList>
            <person name="Liu L."/>
            <person name="Li L."/>
            <person name="Wang T."/>
            <person name="Zhang X."/>
            <person name="Liang L."/>
        </authorList>
    </citation>
    <scope>NUCLEOTIDE SEQUENCE [LARGE SCALE GENOMIC DNA]</scope>
    <source>
        <strain evidence="2 3">6GN30</strain>
    </source>
</reference>
<dbReference type="InterPro" id="IPR012296">
    <property type="entry name" value="Nuclease_put_TT1808"/>
</dbReference>
<dbReference type="InterPro" id="IPR011335">
    <property type="entry name" value="Restrct_endonuc-II-like"/>
</dbReference>
<dbReference type="EMBL" id="PXYK01000024">
    <property type="protein sequence ID" value="PSJ56045.1"/>
    <property type="molecule type" value="Genomic_DNA"/>
</dbReference>
<evidence type="ECO:0000313" key="3">
    <source>
        <dbReference type="Proteomes" id="UP000241229"/>
    </source>
</evidence>
<protein>
    <recommendedName>
        <fullName evidence="1">Putative restriction endonuclease domain-containing protein</fullName>
    </recommendedName>
</protein>
<dbReference type="Pfam" id="PF05685">
    <property type="entry name" value="Uma2"/>
    <property type="match status" value="1"/>
</dbReference>
<dbReference type="SUPFAM" id="SSF52980">
    <property type="entry name" value="Restriction endonuclease-like"/>
    <property type="match status" value="1"/>
</dbReference>
<sequence>MRRRWTVAEIEALVRAGIIDEHERFELIGGEIVPMNAKGIHHELLKNSLNLHFATTIPGAFRFAVETTFRLDEDSFIEPDFIFFRKADGLANLNPRTALLAVEIADYSLKWDLGRKARIYANFGVPELWVVEAVSRVVHVRRRPGLEGYDEVAKVSEDQPLVSTAVPGLSVTLSTLEAI</sequence>
<keyword evidence="3" id="KW-1185">Reference proteome</keyword>
<evidence type="ECO:0000313" key="2">
    <source>
        <dbReference type="EMBL" id="PSJ56045.1"/>
    </source>
</evidence>
<dbReference type="CDD" id="cd06260">
    <property type="entry name" value="DUF820-like"/>
    <property type="match status" value="1"/>
</dbReference>
<comment type="caution">
    <text evidence="2">The sequence shown here is derived from an EMBL/GenBank/DDBJ whole genome shotgun (WGS) entry which is preliminary data.</text>
</comment>
<evidence type="ECO:0000259" key="1">
    <source>
        <dbReference type="Pfam" id="PF05685"/>
    </source>
</evidence>
<dbReference type="InterPro" id="IPR008538">
    <property type="entry name" value="Uma2"/>
</dbReference>
<accession>A0A2P7S0P8</accession>
<dbReference type="PANTHER" id="PTHR35400">
    <property type="entry name" value="SLR1083 PROTEIN"/>
    <property type="match status" value="1"/>
</dbReference>
<dbReference type="AlphaFoldDB" id="A0A2P7S0P8"/>
<dbReference type="Gene3D" id="3.90.1570.10">
    <property type="entry name" value="tt1808, chain A"/>
    <property type="match status" value="1"/>
</dbReference>
<gene>
    <name evidence="2" type="ORF">C7I84_22160</name>
</gene>
<feature type="domain" description="Putative restriction endonuclease" evidence="1">
    <location>
        <begin position="20"/>
        <end position="173"/>
    </location>
</feature>
<dbReference type="OrthoDB" id="196625at2"/>
<name>A0A2P7S0P8_9HYPH</name>
<dbReference type="PANTHER" id="PTHR35400:SF3">
    <property type="entry name" value="SLL1072 PROTEIN"/>
    <property type="match status" value="1"/>
</dbReference>
<proteinExistence type="predicted"/>
<organism evidence="2 3">
    <name type="scientific">Kumtagia ephedrae</name>
    <dbReference type="NCBI Taxonomy" id="2116701"/>
    <lineage>
        <taxon>Bacteria</taxon>
        <taxon>Pseudomonadati</taxon>
        <taxon>Pseudomonadota</taxon>
        <taxon>Alphaproteobacteria</taxon>
        <taxon>Hyphomicrobiales</taxon>
        <taxon>Phyllobacteriaceae</taxon>
        <taxon>Kumtagia</taxon>
    </lineage>
</organism>